<dbReference type="InterPro" id="IPR050135">
    <property type="entry name" value="dGTPase-like"/>
</dbReference>
<dbReference type="PROSITE" id="PS51831">
    <property type="entry name" value="HD"/>
    <property type="match status" value="1"/>
</dbReference>
<dbReference type="PANTHER" id="PTHR11373">
    <property type="entry name" value="DEOXYNUCLEOSIDE TRIPHOSPHATE TRIPHOSPHOHYDROLASE"/>
    <property type="match status" value="1"/>
</dbReference>
<protein>
    <recommendedName>
        <fullName evidence="4">HD domain-containing protein</fullName>
    </recommendedName>
</protein>
<dbReference type="EMBL" id="JACVVK020000619">
    <property type="protein sequence ID" value="KAK7462538.1"/>
    <property type="molecule type" value="Genomic_DNA"/>
</dbReference>
<comment type="caution">
    <text evidence="5">The sequence shown here is derived from an EMBL/GenBank/DDBJ whole genome shotgun (WGS) entry which is preliminary data.</text>
</comment>
<dbReference type="SMART" id="SM00471">
    <property type="entry name" value="HDc"/>
    <property type="match status" value="1"/>
</dbReference>
<keyword evidence="2" id="KW-0175">Coiled coil</keyword>
<feature type="domain" description="HD" evidence="4">
    <location>
        <begin position="102"/>
        <end position="269"/>
    </location>
</feature>
<dbReference type="AlphaFoldDB" id="A0ABD0J6B9"/>
<evidence type="ECO:0000256" key="3">
    <source>
        <dbReference type="SAM" id="MobiDB-lite"/>
    </source>
</evidence>
<dbReference type="SUPFAM" id="SSF109604">
    <property type="entry name" value="HD-domain/PDEase-like"/>
    <property type="match status" value="1"/>
</dbReference>
<name>A0ABD0J6B9_9CAEN</name>
<evidence type="ECO:0000256" key="2">
    <source>
        <dbReference type="SAM" id="Coils"/>
    </source>
</evidence>
<evidence type="ECO:0000313" key="5">
    <source>
        <dbReference type="EMBL" id="KAK7462538.1"/>
    </source>
</evidence>
<dbReference type="PANTHER" id="PTHR11373:SF4">
    <property type="entry name" value="DEOXYNUCLEOSIDE TRIPHOSPHATE TRIPHOSPHOHYDROLASE SAMHD1"/>
    <property type="match status" value="1"/>
</dbReference>
<dbReference type="InterPro" id="IPR003607">
    <property type="entry name" value="HD/PDEase_dom"/>
</dbReference>
<feature type="coiled-coil region" evidence="2">
    <location>
        <begin position="390"/>
        <end position="417"/>
    </location>
</feature>
<organism evidence="5 6">
    <name type="scientific">Batillaria attramentaria</name>
    <dbReference type="NCBI Taxonomy" id="370345"/>
    <lineage>
        <taxon>Eukaryota</taxon>
        <taxon>Metazoa</taxon>
        <taxon>Spiralia</taxon>
        <taxon>Lophotrochozoa</taxon>
        <taxon>Mollusca</taxon>
        <taxon>Gastropoda</taxon>
        <taxon>Caenogastropoda</taxon>
        <taxon>Sorbeoconcha</taxon>
        <taxon>Cerithioidea</taxon>
        <taxon>Batillariidae</taxon>
        <taxon>Batillaria</taxon>
    </lineage>
</organism>
<evidence type="ECO:0000256" key="1">
    <source>
        <dbReference type="ARBA" id="ARBA00005776"/>
    </source>
</evidence>
<dbReference type="CDD" id="cd00077">
    <property type="entry name" value="HDc"/>
    <property type="match status" value="1"/>
</dbReference>
<comment type="similarity">
    <text evidence="1">Belongs to the SAMHD1 family.</text>
</comment>
<feature type="non-terminal residue" evidence="5">
    <location>
        <position position="538"/>
    </location>
</feature>
<sequence>MAAQPMEAKREKLFAAFQELNVGLKLKVPETAGELTTWLKAYCKRLKTDEKKFKIVKDAIHGHIKLHPLCVAIMDTPQFQRLRDIKQLGGVCYVYPSGSHSRFEHSIGVYHLAGKLARALQERQPKLGITDKDVLCVEIAGLCHDLGHGPFSHVFDMTFIPFIKERQGHLEQENEQEKKPENEQKKKKKWEHEDASCSMIDHMLKTETGLRDKFQRYHLHDEDIEFIKALIKGKKSDKDDGGRQAEKPFLYEIVANKRNGVDVDKWDYFLRDCHHLGMRTDFDHERMINSARVIYADVKGEEVQQICWRDKDKFNARELFHARYALHKRVYQHRVVKTVELMIVDAMAKVNNILTVTGENGKKWPLTKSIRDMEAYSKLTDSIFYQILNFDETQLKNEDEKKQLREAQELLKNVERRKLYRCIEAGGPTKEELPDKEQIKDQIIQKMQKMRQEALKDRIRVMIAKFDMGKAEKNQMYFYPKKPPNTATPGDLQQISILAMPQKQVKEQFVRVYLVPSGDKKADEESYNDIKEAFKKWC</sequence>
<keyword evidence="6" id="KW-1185">Reference proteome</keyword>
<gene>
    <name evidence="5" type="ORF">BaRGS_00038423</name>
</gene>
<dbReference type="Gene3D" id="3.30.70.2760">
    <property type="match status" value="1"/>
</dbReference>
<dbReference type="Proteomes" id="UP001519460">
    <property type="component" value="Unassembled WGS sequence"/>
</dbReference>
<dbReference type="Pfam" id="PF01966">
    <property type="entry name" value="HD"/>
    <property type="match status" value="1"/>
</dbReference>
<evidence type="ECO:0000313" key="6">
    <source>
        <dbReference type="Proteomes" id="UP001519460"/>
    </source>
</evidence>
<reference evidence="5 6" key="1">
    <citation type="journal article" date="2023" name="Sci. Data">
        <title>Genome assembly of the Korean intertidal mud-creeper Batillaria attramentaria.</title>
        <authorList>
            <person name="Patra A.K."/>
            <person name="Ho P.T."/>
            <person name="Jun S."/>
            <person name="Lee S.J."/>
            <person name="Kim Y."/>
            <person name="Won Y.J."/>
        </authorList>
    </citation>
    <scope>NUCLEOTIDE SEQUENCE [LARGE SCALE GENOMIC DNA]</scope>
    <source>
        <strain evidence="5">Wonlab-2016</strain>
    </source>
</reference>
<accession>A0ABD0J6B9</accession>
<feature type="region of interest" description="Disordered" evidence="3">
    <location>
        <begin position="169"/>
        <end position="191"/>
    </location>
</feature>
<proteinExistence type="inferred from homology"/>
<evidence type="ECO:0000259" key="4">
    <source>
        <dbReference type="PROSITE" id="PS51831"/>
    </source>
</evidence>
<dbReference type="Gene3D" id="1.10.3210.10">
    <property type="entry name" value="Hypothetical protein af1432"/>
    <property type="match status" value="1"/>
</dbReference>
<dbReference type="InterPro" id="IPR006674">
    <property type="entry name" value="HD_domain"/>
</dbReference>